<keyword evidence="3" id="KW-0663">Pyridoxal phosphate</keyword>
<dbReference type="InterPro" id="IPR010111">
    <property type="entry name" value="Kynureninase"/>
</dbReference>
<dbReference type="GO" id="GO:0005737">
    <property type="term" value="C:cytoplasm"/>
    <property type="evidence" value="ECO:0007669"/>
    <property type="project" value="InterPro"/>
</dbReference>
<dbReference type="HAMAP" id="MF_01970">
    <property type="entry name" value="Kynureninase"/>
    <property type="match status" value="1"/>
</dbReference>
<dbReference type="EMBL" id="UINC01000960">
    <property type="protein sequence ID" value="SUZ65446.1"/>
    <property type="molecule type" value="Genomic_DNA"/>
</dbReference>
<accession>A0A381PEM5</accession>
<dbReference type="InterPro" id="IPR015422">
    <property type="entry name" value="PyrdxlP-dep_Trfase_small"/>
</dbReference>
<reference evidence="4" key="1">
    <citation type="submission" date="2018-05" db="EMBL/GenBank/DDBJ databases">
        <authorList>
            <person name="Lanie J.A."/>
            <person name="Ng W.-L."/>
            <person name="Kazmierczak K.M."/>
            <person name="Andrzejewski T.M."/>
            <person name="Davidsen T.M."/>
            <person name="Wayne K.J."/>
            <person name="Tettelin H."/>
            <person name="Glass J.I."/>
            <person name="Rusch D."/>
            <person name="Podicherti R."/>
            <person name="Tsui H.-C.T."/>
            <person name="Winkler M.E."/>
        </authorList>
    </citation>
    <scope>NUCLEOTIDE SEQUENCE</scope>
</reference>
<dbReference type="SUPFAM" id="SSF53383">
    <property type="entry name" value="PLP-dependent transferases"/>
    <property type="match status" value="1"/>
</dbReference>
<dbReference type="PANTHER" id="PTHR14084:SF0">
    <property type="entry name" value="KYNURENINASE"/>
    <property type="match status" value="1"/>
</dbReference>
<dbReference type="GO" id="GO:0030170">
    <property type="term" value="F:pyridoxal phosphate binding"/>
    <property type="evidence" value="ECO:0007669"/>
    <property type="project" value="InterPro"/>
</dbReference>
<sequence length="411" mass="45994">MQITKENLIQLDKTDPLRNFRKKFHVPEGFVYFDGNSLGVLPEITKERMQEVIEHEWGEGLINSWLTGWGDAPKRIGDKIATLIGADSGEVIAADSTSINIFKVVVAALQANPTRKVVLSDSDNFPTDLYMLQGLESFAPDKIKVKITESFDIDNQLNEEVSALLLTEVHYKTGLITNMKEVTKKAHEVGALVIWDLSHSIGSIPIDLNGCEADFAIGCGYKFLNGGPGAPGFLFAAKKHHESSKPILSGWFGHREPFAFSGEYISAEDINQFQCGTPPVLGLVALECGVDLLCNVDFEDLRLKSKKLGAIFISLMKDMCNMHGFTLISPQNDEKRAGHVSFSHEKGYEISRALKSRGIICDFRTPDVIRFGITPLYLRYQDIYYAVKQIKIVMESADWRKEEYLVRDSYT</sequence>
<evidence type="ECO:0000256" key="3">
    <source>
        <dbReference type="ARBA" id="ARBA00022898"/>
    </source>
</evidence>
<dbReference type="Gene3D" id="3.40.640.10">
    <property type="entry name" value="Type I PLP-dependent aspartate aminotransferase-like (Major domain)"/>
    <property type="match status" value="1"/>
</dbReference>
<dbReference type="PANTHER" id="PTHR14084">
    <property type="entry name" value="KYNURENINASE"/>
    <property type="match status" value="1"/>
</dbReference>
<dbReference type="PIRSF" id="PIRSF038800">
    <property type="entry name" value="KYNU"/>
    <property type="match status" value="1"/>
</dbReference>
<name>A0A381PEM5_9ZZZZ</name>
<keyword evidence="1" id="KW-0662">Pyridine nucleotide biosynthesis</keyword>
<dbReference type="GO" id="GO:0009435">
    <property type="term" value="P:NAD+ biosynthetic process"/>
    <property type="evidence" value="ECO:0007669"/>
    <property type="project" value="InterPro"/>
</dbReference>
<evidence type="ECO:0000313" key="4">
    <source>
        <dbReference type="EMBL" id="SUZ65446.1"/>
    </source>
</evidence>
<evidence type="ECO:0000256" key="1">
    <source>
        <dbReference type="ARBA" id="ARBA00022642"/>
    </source>
</evidence>
<dbReference type="InterPro" id="IPR015424">
    <property type="entry name" value="PyrdxlP-dep_Trfase"/>
</dbReference>
<dbReference type="GO" id="GO:0019441">
    <property type="term" value="P:L-tryptophan catabolic process to kynurenine"/>
    <property type="evidence" value="ECO:0007669"/>
    <property type="project" value="TreeGrafter"/>
</dbReference>
<dbReference type="AlphaFoldDB" id="A0A381PEM5"/>
<evidence type="ECO:0000256" key="2">
    <source>
        <dbReference type="ARBA" id="ARBA00022801"/>
    </source>
</evidence>
<keyword evidence="2" id="KW-0378">Hydrolase</keyword>
<dbReference type="InterPro" id="IPR015421">
    <property type="entry name" value="PyrdxlP-dep_Trfase_major"/>
</dbReference>
<proteinExistence type="inferred from homology"/>
<dbReference type="GO" id="GO:0043420">
    <property type="term" value="P:anthranilate metabolic process"/>
    <property type="evidence" value="ECO:0007669"/>
    <property type="project" value="TreeGrafter"/>
</dbReference>
<dbReference type="GO" id="GO:0030429">
    <property type="term" value="F:kynureninase activity"/>
    <property type="evidence" value="ECO:0007669"/>
    <property type="project" value="InterPro"/>
</dbReference>
<gene>
    <name evidence="4" type="ORF">METZ01_LOCUS18300</name>
</gene>
<protein>
    <submittedName>
        <fullName evidence="4">Uncharacterized protein</fullName>
    </submittedName>
</protein>
<dbReference type="Gene3D" id="3.90.1150.10">
    <property type="entry name" value="Aspartate Aminotransferase, domain 1"/>
    <property type="match status" value="1"/>
</dbReference>
<dbReference type="Pfam" id="PF22580">
    <property type="entry name" value="KYNU_C"/>
    <property type="match status" value="1"/>
</dbReference>
<dbReference type="NCBIfam" id="TIGR01814">
    <property type="entry name" value="kynureninase"/>
    <property type="match status" value="1"/>
</dbReference>
<organism evidence="4">
    <name type="scientific">marine metagenome</name>
    <dbReference type="NCBI Taxonomy" id="408172"/>
    <lineage>
        <taxon>unclassified sequences</taxon>
        <taxon>metagenomes</taxon>
        <taxon>ecological metagenomes</taxon>
    </lineage>
</organism>